<evidence type="ECO:0000256" key="4">
    <source>
        <dbReference type="ARBA" id="ARBA00011881"/>
    </source>
</evidence>
<evidence type="ECO:0000256" key="11">
    <source>
        <dbReference type="ARBA" id="ARBA00031051"/>
    </source>
</evidence>
<evidence type="ECO:0000313" key="14">
    <source>
        <dbReference type="EMBL" id="OOZ36789.1"/>
    </source>
</evidence>
<dbReference type="CDD" id="cd01630">
    <property type="entry name" value="HAD_KDO-like"/>
    <property type="match status" value="1"/>
</dbReference>
<dbReference type="PANTHER" id="PTHR21485">
    <property type="entry name" value="HAD SUPERFAMILY MEMBERS CMAS AND KDSC"/>
    <property type="match status" value="1"/>
</dbReference>
<dbReference type="SUPFAM" id="SSF56784">
    <property type="entry name" value="HAD-like"/>
    <property type="match status" value="1"/>
</dbReference>
<dbReference type="GO" id="GO:0019143">
    <property type="term" value="F:3-deoxy-manno-octulosonate-8-phosphatase activity"/>
    <property type="evidence" value="ECO:0007669"/>
    <property type="project" value="UniProtKB-UniRule"/>
</dbReference>
<comment type="caution">
    <text evidence="14">The sequence shown here is derived from an EMBL/GenBank/DDBJ whole genome shotgun (WGS) entry which is preliminary data.</text>
</comment>
<dbReference type="SFLD" id="SFLDG01136">
    <property type="entry name" value="C1.6:_Phosphoserine_Phosphatas"/>
    <property type="match status" value="1"/>
</dbReference>
<dbReference type="InterPro" id="IPR050793">
    <property type="entry name" value="CMP-NeuNAc_synthase"/>
</dbReference>
<feature type="binding site" evidence="13">
    <location>
        <position position="19"/>
    </location>
    <ligand>
        <name>substrate</name>
    </ligand>
</feature>
<dbReference type="NCBIfam" id="TIGR01662">
    <property type="entry name" value="HAD-SF-IIIA"/>
    <property type="match status" value="1"/>
</dbReference>
<proteinExistence type="inferred from homology"/>
<dbReference type="NCBIfam" id="TIGR01670">
    <property type="entry name" value="KdsC-phosphatas"/>
    <property type="match status" value="1"/>
</dbReference>
<feature type="binding site" evidence="13">
    <location>
        <position position="110"/>
    </location>
    <ligand>
        <name>Mg(2+)</name>
        <dbReference type="ChEBI" id="CHEBI:18420"/>
    </ligand>
</feature>
<dbReference type="EMBL" id="MPRJ01000026">
    <property type="protein sequence ID" value="OOZ36789.1"/>
    <property type="molecule type" value="Genomic_DNA"/>
</dbReference>
<evidence type="ECO:0000256" key="12">
    <source>
        <dbReference type="PIRNR" id="PIRNR006118"/>
    </source>
</evidence>
<evidence type="ECO:0000256" key="5">
    <source>
        <dbReference type="ARBA" id="ARBA00013066"/>
    </source>
</evidence>
<evidence type="ECO:0000313" key="15">
    <source>
        <dbReference type="Proteomes" id="UP000190896"/>
    </source>
</evidence>
<evidence type="ECO:0000256" key="1">
    <source>
        <dbReference type="ARBA" id="ARBA00000898"/>
    </source>
</evidence>
<keyword evidence="8 12" id="KW-0378">Hydrolase</keyword>
<dbReference type="PANTHER" id="PTHR21485:SF6">
    <property type="entry name" value="N-ACYLNEURAMINATE CYTIDYLYLTRANSFERASE-RELATED"/>
    <property type="match status" value="1"/>
</dbReference>
<sequence length="173" mass="18997">MQNILEKAAQIRMVIFDVDGVLTDGSLFLGDDGLEYKAFNSKDGHGMKMLQHSGVEIAIITGRASVVVEKRMESLGIQHVYQGRLEKLLAYEELKQKVGLKDEEVAYAGDDVVDLPIMTKVGLAIAVQDAHKMVKQHAHWQTDVGGGRGAAREVCELIMEAKGTLDETLKGYL</sequence>
<dbReference type="GO" id="GO:0046872">
    <property type="term" value="F:metal ion binding"/>
    <property type="evidence" value="ECO:0007669"/>
    <property type="project" value="UniProtKB-UniRule"/>
</dbReference>
<comment type="function">
    <text evidence="12">Catalyzes the hydrolysis of 3-deoxy-D-manno-octulosonate 8-phosphate (KDO 8-P) to 3-deoxy-D-manno-octulosonate (KDO) and inorganic phosphate.</text>
</comment>
<organism evidence="14 15">
    <name type="scientific">Solemya velesiana gill symbiont</name>
    <dbReference type="NCBI Taxonomy" id="1918948"/>
    <lineage>
        <taxon>Bacteria</taxon>
        <taxon>Pseudomonadati</taxon>
        <taxon>Pseudomonadota</taxon>
        <taxon>Gammaproteobacteria</taxon>
        <taxon>sulfur-oxidizing symbionts</taxon>
    </lineage>
</organism>
<evidence type="ECO:0000256" key="10">
    <source>
        <dbReference type="ARBA" id="ARBA00022985"/>
    </source>
</evidence>
<dbReference type="SFLD" id="SFLDS00003">
    <property type="entry name" value="Haloacid_Dehalogenase"/>
    <property type="match status" value="1"/>
</dbReference>
<dbReference type="SFLD" id="SFLDF00036">
    <property type="entry name" value="deoxy-d-mannose-octulosonate_8"/>
    <property type="match status" value="1"/>
</dbReference>
<dbReference type="AlphaFoldDB" id="A0A1T2KVB5"/>
<keyword evidence="7 12" id="KW-0479">Metal-binding</keyword>
<accession>A0A1T2KVB5</accession>
<dbReference type="InterPro" id="IPR023214">
    <property type="entry name" value="HAD_sf"/>
</dbReference>
<reference evidence="14 15" key="1">
    <citation type="submission" date="2016-11" db="EMBL/GenBank/DDBJ databases">
        <title>Mixed transmission modes and dynamic genome evolution in an obligate animal-bacterial symbiosis.</title>
        <authorList>
            <person name="Russell S.L."/>
            <person name="Corbett-Detig R.B."/>
            <person name="Cavanaugh C.M."/>
        </authorList>
    </citation>
    <scope>NUCLEOTIDE SEQUENCE [LARGE SCALE GENOMIC DNA]</scope>
    <source>
        <strain evidence="14">Se-Cadez</strain>
    </source>
</reference>
<name>A0A1T2KVB5_9GAMM</name>
<evidence type="ECO:0000256" key="9">
    <source>
        <dbReference type="ARBA" id="ARBA00022842"/>
    </source>
</evidence>
<evidence type="ECO:0000256" key="8">
    <source>
        <dbReference type="ARBA" id="ARBA00022801"/>
    </source>
</evidence>
<dbReference type="OrthoDB" id="9805604at2"/>
<comment type="subunit">
    <text evidence="4 12">Homotetramer.</text>
</comment>
<dbReference type="InterPro" id="IPR006549">
    <property type="entry name" value="HAD-SF_hydro_IIIA"/>
</dbReference>
<dbReference type="PIRSF" id="PIRSF006118">
    <property type="entry name" value="KDO8-P_Ptase"/>
    <property type="match status" value="1"/>
</dbReference>
<gene>
    <name evidence="14" type="ORF">BOW51_05530</name>
</gene>
<dbReference type="SFLD" id="SFLDG01138">
    <property type="entry name" value="C1.6.2:_Deoxy-d-mannose-octulo"/>
    <property type="match status" value="1"/>
</dbReference>
<feature type="binding site" evidence="13">
    <location>
        <position position="17"/>
    </location>
    <ligand>
        <name>Mg(2+)</name>
        <dbReference type="ChEBI" id="CHEBI:18420"/>
    </ligand>
</feature>
<comment type="cofactor">
    <cofactor evidence="2 12 13">
        <name>Mg(2+)</name>
        <dbReference type="ChEBI" id="CHEBI:18420"/>
    </cofactor>
</comment>
<keyword evidence="15" id="KW-1185">Reference proteome</keyword>
<evidence type="ECO:0000256" key="13">
    <source>
        <dbReference type="PIRSR" id="PIRSR006118-2"/>
    </source>
</evidence>
<comment type="similarity">
    <text evidence="3 12">Belongs to the KdsC family.</text>
</comment>
<evidence type="ECO:0000256" key="7">
    <source>
        <dbReference type="ARBA" id="ARBA00022723"/>
    </source>
</evidence>
<dbReference type="FunFam" id="3.40.50.1000:FF:000029">
    <property type="entry name" value="3-deoxy-D-manno-octulosonate 8-phosphate phosphatase KdsC"/>
    <property type="match status" value="1"/>
</dbReference>
<dbReference type="InterPro" id="IPR036412">
    <property type="entry name" value="HAD-like_sf"/>
</dbReference>
<dbReference type="Proteomes" id="UP000190896">
    <property type="component" value="Unassembled WGS sequence"/>
</dbReference>
<dbReference type="NCBIfam" id="NF007019">
    <property type="entry name" value="PRK09484.1"/>
    <property type="match status" value="1"/>
</dbReference>
<comment type="catalytic activity">
    <reaction evidence="1 12">
        <text>3-deoxy-alpha-D-manno-2-octulosonate-8-phosphate + H2O = 3-deoxy-alpha-D-manno-oct-2-ulosonate + phosphate</text>
        <dbReference type="Rhea" id="RHEA:11500"/>
        <dbReference type="ChEBI" id="CHEBI:15377"/>
        <dbReference type="ChEBI" id="CHEBI:43474"/>
        <dbReference type="ChEBI" id="CHEBI:85985"/>
        <dbReference type="ChEBI" id="CHEBI:85986"/>
        <dbReference type="EC" id="3.1.3.45"/>
    </reaction>
</comment>
<evidence type="ECO:0000256" key="6">
    <source>
        <dbReference type="ARBA" id="ARBA00020092"/>
    </source>
</evidence>
<dbReference type="EC" id="3.1.3.45" evidence="5 12"/>
<keyword evidence="10 12" id="KW-0448">Lipopolysaccharide biosynthesis</keyword>
<protein>
    <recommendedName>
        <fullName evidence="6 12">3-deoxy-D-manno-octulosonate 8-phosphate phosphatase KdsC</fullName>
        <ecNumber evidence="5 12">3.1.3.45</ecNumber>
    </recommendedName>
    <alternativeName>
        <fullName evidence="11 12">KDO 8-P phosphatase</fullName>
    </alternativeName>
</protein>
<evidence type="ECO:0000256" key="2">
    <source>
        <dbReference type="ARBA" id="ARBA00001946"/>
    </source>
</evidence>
<dbReference type="GO" id="GO:0009103">
    <property type="term" value="P:lipopolysaccharide biosynthetic process"/>
    <property type="evidence" value="ECO:0007669"/>
    <property type="project" value="UniProtKB-UniRule"/>
</dbReference>
<dbReference type="Pfam" id="PF08282">
    <property type="entry name" value="Hydrolase_3"/>
    <property type="match status" value="1"/>
</dbReference>
<dbReference type="GO" id="GO:0008781">
    <property type="term" value="F:N-acylneuraminate cytidylyltransferase activity"/>
    <property type="evidence" value="ECO:0007669"/>
    <property type="project" value="TreeGrafter"/>
</dbReference>
<dbReference type="Gene3D" id="3.40.50.1000">
    <property type="entry name" value="HAD superfamily/HAD-like"/>
    <property type="match status" value="1"/>
</dbReference>
<dbReference type="InterPro" id="IPR010023">
    <property type="entry name" value="KdsC_fam"/>
</dbReference>
<keyword evidence="9 12" id="KW-0460">Magnesium</keyword>
<evidence type="ECO:0000256" key="3">
    <source>
        <dbReference type="ARBA" id="ARBA00005893"/>
    </source>
</evidence>